<evidence type="ECO:0000313" key="2">
    <source>
        <dbReference type="Proteomes" id="UP001168363"/>
    </source>
</evidence>
<dbReference type="RefSeq" id="WP_302706774.1">
    <property type="nucleotide sequence ID" value="NZ_JAULSC010000004.1"/>
</dbReference>
<proteinExistence type="predicted"/>
<comment type="caution">
    <text evidence="1">The sequence shown here is derived from an EMBL/GenBank/DDBJ whole genome shotgun (WGS) entry which is preliminary data.</text>
</comment>
<organism evidence="1 2">
    <name type="scientific">Nocardioides cremeus</name>
    <dbReference type="NCBI Taxonomy" id="3058044"/>
    <lineage>
        <taxon>Bacteria</taxon>
        <taxon>Bacillati</taxon>
        <taxon>Actinomycetota</taxon>
        <taxon>Actinomycetes</taxon>
        <taxon>Propionibacteriales</taxon>
        <taxon>Nocardioidaceae</taxon>
        <taxon>Nocardioides</taxon>
    </lineage>
</organism>
<accession>A0ABT8TNB8</accession>
<name>A0ABT8TNB8_9ACTN</name>
<keyword evidence="2" id="KW-1185">Reference proteome</keyword>
<dbReference type="EMBL" id="JAULSC010000004">
    <property type="protein sequence ID" value="MDO3395455.1"/>
    <property type="molecule type" value="Genomic_DNA"/>
</dbReference>
<dbReference type="Proteomes" id="UP001168363">
    <property type="component" value="Unassembled WGS sequence"/>
</dbReference>
<gene>
    <name evidence="1" type="ORF">QWJ41_07000</name>
</gene>
<reference evidence="1" key="1">
    <citation type="submission" date="2023-06" db="EMBL/GenBank/DDBJ databases">
        <title>Genome sequence of Nocardioides sp. SOB44.</title>
        <authorList>
            <person name="Zhang G."/>
        </authorList>
    </citation>
    <scope>NUCLEOTIDE SEQUENCE</scope>
    <source>
        <strain evidence="1">SOB44</strain>
    </source>
</reference>
<protein>
    <submittedName>
        <fullName evidence="1">Uncharacterized protein</fullName>
    </submittedName>
</protein>
<evidence type="ECO:0000313" key="1">
    <source>
        <dbReference type="EMBL" id="MDO3395455.1"/>
    </source>
</evidence>
<sequence>MTRDEQAMSRFDATVWDLAQTGDLSPLGDIVRSAQGKPQEHTVFETLIVEDANPIEAIRPAKDGHCTIKSLGAVTVMHVNDHRGPFTVSAWPTAYDGVFHLVGGVPAADPRWSTVGGWISNAAPNVVRCFLDHDDFTDIGTALSEHAEVEVQRLTGRMRTGHSSYGRSFPALAGDDLRPDHHEIIGEAERHGAAVRTMHLHVGNVVDVAIRRQAGATLVHGDFDVFESSILNRLALAAHNRRELMSNRQRVVNQAPKRPIQIRLASPTFLDAQATGEVLKELDIAANHVAYAVMHRNPYLHVALTDETDGSNYDLFITRPDTIELHPGFRASLGSLTRLSQVLGDRFEAVALGEEPAPGPLSFYDLVDSYAD</sequence>